<sequence length="370" mass="40236">VKWLAMLPLMKTKSLRATLQEKGLLDEFLKKYPYDLASKYSMYAQTFNEPMANIMDVSIEYVAVITLGTPPQSFKVLLDTGSSNLWVPSIYCSSQACSNHQKFNPSLSSTYRALNTALQVAYGTGSMTGFLAYDTLTVIADPNQMFGLSETEPGTFLYYSPFDGILGLAYPSISASGATPVFDNMMNQGLVTEDVFAFYLSRDGASGSVVTFGGYETAYYTGQVNWIPVTVQGYWQIAMENVMINGQVVACSQGCGAIVDSGTSLIAGPPSEISNIQQLIGAQLYNNDYYITCGNIPNMPDVTFTLNGIQYTLPASAYVRQMNGYCTSGFQGMNLPSANGGLWILGDVFIREYYAIFDRGNNLVGLASAV</sequence>
<reference evidence="13" key="2">
    <citation type="submission" date="2025-08" db="UniProtKB">
        <authorList>
            <consortium name="Ensembl"/>
        </authorList>
    </citation>
    <scope>IDENTIFICATION</scope>
</reference>
<name>A0A8C4RGL7_ERPCA</name>
<dbReference type="InterPro" id="IPR033121">
    <property type="entry name" value="PEPTIDASE_A1"/>
</dbReference>
<comment type="similarity">
    <text evidence="2 11">Belongs to the peptidase A1 family.</text>
</comment>
<dbReference type="Gene3D" id="2.40.70.10">
    <property type="entry name" value="Acid Proteases"/>
    <property type="match status" value="2"/>
</dbReference>
<keyword evidence="8 10" id="KW-1015">Disulfide bond</keyword>
<dbReference type="InterPro" id="IPR001461">
    <property type="entry name" value="Aspartic_peptidase_A1"/>
</dbReference>
<dbReference type="InterPro" id="IPR021109">
    <property type="entry name" value="Peptidase_aspartic_dom_sf"/>
</dbReference>
<keyword evidence="5 11" id="KW-0064">Aspartyl protease</keyword>
<evidence type="ECO:0000256" key="10">
    <source>
        <dbReference type="PIRSR" id="PIRSR601461-2"/>
    </source>
</evidence>
<feature type="domain" description="Peptidase A1" evidence="12">
    <location>
        <begin position="61"/>
        <end position="367"/>
    </location>
</feature>
<dbReference type="AlphaFoldDB" id="A0A8C4RGL7"/>
<keyword evidence="7 11" id="KW-0378">Hydrolase</keyword>
<dbReference type="GO" id="GO:0004190">
    <property type="term" value="F:aspartic-type endopeptidase activity"/>
    <property type="evidence" value="ECO:0007669"/>
    <property type="project" value="UniProtKB-KW"/>
</dbReference>
<dbReference type="GO" id="GO:0007586">
    <property type="term" value="P:digestion"/>
    <property type="evidence" value="ECO:0007669"/>
    <property type="project" value="UniProtKB-KW"/>
</dbReference>
<evidence type="ECO:0000313" key="13">
    <source>
        <dbReference type="Ensembl" id="ENSECRP00000002319.1"/>
    </source>
</evidence>
<gene>
    <name evidence="13" type="primary">LOC114648222</name>
</gene>
<evidence type="ECO:0000313" key="14">
    <source>
        <dbReference type="Proteomes" id="UP000694620"/>
    </source>
</evidence>
<evidence type="ECO:0000256" key="6">
    <source>
        <dbReference type="ARBA" id="ARBA00022757"/>
    </source>
</evidence>
<evidence type="ECO:0000256" key="9">
    <source>
        <dbReference type="PIRSR" id="PIRSR601461-1"/>
    </source>
</evidence>
<dbReference type="PANTHER" id="PTHR47966">
    <property type="entry name" value="BETA-SITE APP-CLEAVING ENZYME, ISOFORM A-RELATED"/>
    <property type="match status" value="1"/>
</dbReference>
<dbReference type="PROSITE" id="PS00141">
    <property type="entry name" value="ASP_PROTEASE"/>
    <property type="match status" value="2"/>
</dbReference>
<evidence type="ECO:0000256" key="3">
    <source>
        <dbReference type="ARBA" id="ARBA00011924"/>
    </source>
</evidence>
<feature type="disulfide bond" evidence="10">
    <location>
        <begin position="92"/>
        <end position="97"/>
    </location>
</feature>
<dbReference type="PRINTS" id="PR00792">
    <property type="entry name" value="PEPSIN"/>
</dbReference>
<dbReference type="Ensembl" id="ENSECRT00000002348.1">
    <property type="protein sequence ID" value="ENSECRP00000002319.1"/>
    <property type="gene ID" value="ENSECRG00000001555.1"/>
</dbReference>
<comment type="function">
    <text evidence="1">Shows particularly broad specificity; although bonds involving phenylalanine and leucine are preferred, many others are also cleaved to some extent.</text>
</comment>
<dbReference type="Gene3D" id="6.10.140.60">
    <property type="match status" value="1"/>
</dbReference>
<evidence type="ECO:0000256" key="2">
    <source>
        <dbReference type="ARBA" id="ARBA00007447"/>
    </source>
</evidence>
<dbReference type="Pfam" id="PF07966">
    <property type="entry name" value="A1_Propeptide"/>
    <property type="match status" value="1"/>
</dbReference>
<keyword evidence="6" id="KW-0222">Digestion</keyword>
<evidence type="ECO:0000256" key="11">
    <source>
        <dbReference type="RuleBase" id="RU000454"/>
    </source>
</evidence>
<dbReference type="EC" id="3.4.23.1" evidence="3"/>
<dbReference type="FunFam" id="2.40.70.10:FF:000004">
    <property type="entry name" value="Pepsin A"/>
    <property type="match status" value="1"/>
</dbReference>
<evidence type="ECO:0000256" key="4">
    <source>
        <dbReference type="ARBA" id="ARBA00022670"/>
    </source>
</evidence>
<dbReference type="FunFam" id="2.40.70.10:FF:000006">
    <property type="entry name" value="Cathepsin E"/>
    <property type="match status" value="1"/>
</dbReference>
<evidence type="ECO:0000256" key="5">
    <source>
        <dbReference type="ARBA" id="ARBA00022750"/>
    </source>
</evidence>
<dbReference type="GeneTree" id="ENSGT00940000162710"/>
<evidence type="ECO:0000259" key="12">
    <source>
        <dbReference type="PROSITE" id="PS51767"/>
    </source>
</evidence>
<feature type="active site" evidence="9">
    <location>
        <position position="260"/>
    </location>
</feature>
<dbReference type="PANTHER" id="PTHR47966:SF22">
    <property type="entry name" value="PEPSIN A-3-RELATED"/>
    <property type="match status" value="1"/>
</dbReference>
<evidence type="ECO:0000256" key="1">
    <source>
        <dbReference type="ARBA" id="ARBA00002318"/>
    </source>
</evidence>
<reference evidence="13" key="1">
    <citation type="submission" date="2021-06" db="EMBL/GenBank/DDBJ databases">
        <authorList>
            <consortium name="Wellcome Sanger Institute Data Sharing"/>
        </authorList>
    </citation>
    <scope>NUCLEOTIDE SEQUENCE [LARGE SCALE GENOMIC DNA]</scope>
</reference>
<organism evidence="13 14">
    <name type="scientific">Erpetoichthys calabaricus</name>
    <name type="common">Rope fish</name>
    <name type="synonym">Calamoichthys calabaricus</name>
    <dbReference type="NCBI Taxonomy" id="27687"/>
    <lineage>
        <taxon>Eukaryota</taxon>
        <taxon>Metazoa</taxon>
        <taxon>Chordata</taxon>
        <taxon>Craniata</taxon>
        <taxon>Vertebrata</taxon>
        <taxon>Euteleostomi</taxon>
        <taxon>Actinopterygii</taxon>
        <taxon>Polypteriformes</taxon>
        <taxon>Polypteridae</taxon>
        <taxon>Erpetoichthys</taxon>
    </lineage>
</organism>
<feature type="disulfide bond" evidence="10">
    <location>
        <begin position="251"/>
        <end position="255"/>
    </location>
</feature>
<dbReference type="InterPro" id="IPR012848">
    <property type="entry name" value="Aspartic_peptidase_N"/>
</dbReference>
<feature type="active site" evidence="9">
    <location>
        <position position="79"/>
    </location>
</feature>
<dbReference type="PROSITE" id="PS51767">
    <property type="entry name" value="PEPTIDASE_A1"/>
    <property type="match status" value="1"/>
</dbReference>
<dbReference type="GO" id="GO:0006508">
    <property type="term" value="P:proteolysis"/>
    <property type="evidence" value="ECO:0007669"/>
    <property type="project" value="UniProtKB-KW"/>
</dbReference>
<keyword evidence="14" id="KW-1185">Reference proteome</keyword>
<reference evidence="13" key="3">
    <citation type="submission" date="2025-09" db="UniProtKB">
        <authorList>
            <consortium name="Ensembl"/>
        </authorList>
    </citation>
    <scope>IDENTIFICATION</scope>
</reference>
<dbReference type="InterPro" id="IPR001969">
    <property type="entry name" value="Aspartic_peptidase_AS"/>
</dbReference>
<dbReference type="Proteomes" id="UP000694620">
    <property type="component" value="Chromosome 3"/>
</dbReference>
<proteinExistence type="inferred from homology"/>
<dbReference type="SUPFAM" id="SSF50630">
    <property type="entry name" value="Acid proteases"/>
    <property type="match status" value="1"/>
</dbReference>
<evidence type="ECO:0000256" key="7">
    <source>
        <dbReference type="ARBA" id="ARBA00022801"/>
    </source>
</evidence>
<accession>A0A8C4RGL7</accession>
<protein>
    <recommendedName>
        <fullName evidence="3">pepsin A</fullName>
        <ecNumber evidence="3">3.4.23.1</ecNumber>
    </recommendedName>
</protein>
<dbReference type="Pfam" id="PF00026">
    <property type="entry name" value="Asp"/>
    <property type="match status" value="1"/>
</dbReference>
<keyword evidence="4 11" id="KW-0645">Protease</keyword>
<evidence type="ECO:0000256" key="8">
    <source>
        <dbReference type="ARBA" id="ARBA00023157"/>
    </source>
</evidence>